<dbReference type="PANTHER" id="PTHR24291:SF50">
    <property type="entry name" value="BIFUNCTIONAL ALBAFLAVENONE MONOOXYGENASE_TERPENE SYNTHASE"/>
    <property type="match status" value="1"/>
</dbReference>
<evidence type="ECO:0000256" key="8">
    <source>
        <dbReference type="RuleBase" id="RU000461"/>
    </source>
</evidence>
<name>A0A8H7BJM5_9FUNG</name>
<evidence type="ECO:0000313" key="9">
    <source>
        <dbReference type="EMBL" id="KAF7723462.1"/>
    </source>
</evidence>
<evidence type="ECO:0000256" key="4">
    <source>
        <dbReference type="ARBA" id="ARBA00023002"/>
    </source>
</evidence>
<keyword evidence="6 8" id="KW-0503">Monooxygenase</keyword>
<sequence length="367" mass="42454">MPVKVFGGLTQQLFKTLEKEGTSNVDICNLMERFTLDAIGQAGFDFDFRALSDNHNSPWVRTYNDIKTGLRDPLFFFFPVLDQYFLWLFPNRRQIHRQVDKFNNMTDSVIHHKREILESQRANNIEDHEKDLLTLMLETEIDGEKMTNEELKSNLNIFFLAGHDTTANALSFAIYYLAIHKDIQEKARQEAMKILGDEPKDVIPTIEQTKALTYINMIMKEVRMILVNMRLVGPVTSLLPRRTAEDVELAGTFVPKGTTLTVDIYALHHNPFVWRNPEKFDPERFAPGGEAEQLAGEGMTWLPFSNGGRQCIGMNFSLVEQRVLLSMLLRKYTWELPKDSIHRHQLVTKNIGIISGDRLNIDFKERY</sequence>
<dbReference type="GO" id="GO:0004497">
    <property type="term" value="F:monooxygenase activity"/>
    <property type="evidence" value="ECO:0007669"/>
    <property type="project" value="UniProtKB-KW"/>
</dbReference>
<evidence type="ECO:0000256" key="3">
    <source>
        <dbReference type="ARBA" id="ARBA00022723"/>
    </source>
</evidence>
<dbReference type="PRINTS" id="PR00385">
    <property type="entry name" value="P450"/>
</dbReference>
<dbReference type="InterPro" id="IPR050196">
    <property type="entry name" value="Cytochrome_P450_Monoox"/>
</dbReference>
<keyword evidence="3 7" id="KW-0479">Metal-binding</keyword>
<keyword evidence="4 8" id="KW-0560">Oxidoreductase</keyword>
<dbReference type="InterPro" id="IPR001128">
    <property type="entry name" value="Cyt_P450"/>
</dbReference>
<dbReference type="InterPro" id="IPR036396">
    <property type="entry name" value="Cyt_P450_sf"/>
</dbReference>
<evidence type="ECO:0000256" key="7">
    <source>
        <dbReference type="PIRSR" id="PIRSR602401-1"/>
    </source>
</evidence>
<dbReference type="Proteomes" id="UP000605846">
    <property type="component" value="Unassembled WGS sequence"/>
</dbReference>
<comment type="cofactor">
    <cofactor evidence="7">
        <name>heme</name>
        <dbReference type="ChEBI" id="CHEBI:30413"/>
    </cofactor>
</comment>
<evidence type="ECO:0000256" key="1">
    <source>
        <dbReference type="ARBA" id="ARBA00010617"/>
    </source>
</evidence>
<keyword evidence="2 7" id="KW-0349">Heme</keyword>
<comment type="similarity">
    <text evidence="1 8">Belongs to the cytochrome P450 family.</text>
</comment>
<evidence type="ECO:0000256" key="2">
    <source>
        <dbReference type="ARBA" id="ARBA00022617"/>
    </source>
</evidence>
<dbReference type="PROSITE" id="PS00086">
    <property type="entry name" value="CYTOCHROME_P450"/>
    <property type="match status" value="1"/>
</dbReference>
<keyword evidence="10" id="KW-1185">Reference proteome</keyword>
<dbReference type="GO" id="GO:0020037">
    <property type="term" value="F:heme binding"/>
    <property type="evidence" value="ECO:0007669"/>
    <property type="project" value="InterPro"/>
</dbReference>
<dbReference type="PRINTS" id="PR00463">
    <property type="entry name" value="EP450I"/>
</dbReference>
<dbReference type="Gene3D" id="1.10.630.10">
    <property type="entry name" value="Cytochrome P450"/>
    <property type="match status" value="1"/>
</dbReference>
<proteinExistence type="inferred from homology"/>
<dbReference type="InterPro" id="IPR002401">
    <property type="entry name" value="Cyt_P450_E_grp-I"/>
</dbReference>
<evidence type="ECO:0000313" key="10">
    <source>
        <dbReference type="Proteomes" id="UP000605846"/>
    </source>
</evidence>
<keyword evidence="5 7" id="KW-0408">Iron</keyword>
<accession>A0A8H7BJM5</accession>
<feature type="binding site" description="axial binding residue" evidence="7">
    <location>
        <position position="311"/>
    </location>
    <ligand>
        <name>heme</name>
        <dbReference type="ChEBI" id="CHEBI:30413"/>
    </ligand>
    <ligandPart>
        <name>Fe</name>
        <dbReference type="ChEBI" id="CHEBI:18248"/>
    </ligandPart>
</feature>
<dbReference type="EMBL" id="JABAYA010000151">
    <property type="protein sequence ID" value="KAF7723462.1"/>
    <property type="molecule type" value="Genomic_DNA"/>
</dbReference>
<comment type="caution">
    <text evidence="9">The sequence shown here is derived from an EMBL/GenBank/DDBJ whole genome shotgun (WGS) entry which is preliminary data.</text>
</comment>
<dbReference type="GO" id="GO:0016705">
    <property type="term" value="F:oxidoreductase activity, acting on paired donors, with incorporation or reduction of molecular oxygen"/>
    <property type="evidence" value="ECO:0007669"/>
    <property type="project" value="InterPro"/>
</dbReference>
<evidence type="ECO:0000256" key="6">
    <source>
        <dbReference type="ARBA" id="ARBA00023033"/>
    </source>
</evidence>
<dbReference type="InterPro" id="IPR017972">
    <property type="entry name" value="Cyt_P450_CS"/>
</dbReference>
<organism evidence="9 10">
    <name type="scientific">Apophysomyces ossiformis</name>
    <dbReference type="NCBI Taxonomy" id="679940"/>
    <lineage>
        <taxon>Eukaryota</taxon>
        <taxon>Fungi</taxon>
        <taxon>Fungi incertae sedis</taxon>
        <taxon>Mucoromycota</taxon>
        <taxon>Mucoromycotina</taxon>
        <taxon>Mucoromycetes</taxon>
        <taxon>Mucorales</taxon>
        <taxon>Mucorineae</taxon>
        <taxon>Mucoraceae</taxon>
        <taxon>Apophysomyces</taxon>
    </lineage>
</organism>
<dbReference type="GO" id="GO:0005506">
    <property type="term" value="F:iron ion binding"/>
    <property type="evidence" value="ECO:0007669"/>
    <property type="project" value="InterPro"/>
</dbReference>
<dbReference type="SUPFAM" id="SSF48264">
    <property type="entry name" value="Cytochrome P450"/>
    <property type="match status" value="1"/>
</dbReference>
<gene>
    <name evidence="9" type="primary">DIT2_1</name>
    <name evidence="9" type="ORF">EC973_002016</name>
</gene>
<evidence type="ECO:0000256" key="5">
    <source>
        <dbReference type="ARBA" id="ARBA00023004"/>
    </source>
</evidence>
<dbReference type="PANTHER" id="PTHR24291">
    <property type="entry name" value="CYTOCHROME P450 FAMILY 4"/>
    <property type="match status" value="1"/>
</dbReference>
<dbReference type="OrthoDB" id="1470350at2759"/>
<reference evidence="9" key="1">
    <citation type="submission" date="2020-01" db="EMBL/GenBank/DDBJ databases">
        <title>Genome Sequencing of Three Apophysomyces-Like Fungal Strains Confirms a Novel Fungal Genus in the Mucoromycota with divergent Burkholderia-like Endosymbiotic Bacteria.</title>
        <authorList>
            <person name="Stajich J.E."/>
            <person name="Macias A.M."/>
            <person name="Carter-House D."/>
            <person name="Lovett B."/>
            <person name="Kasson L.R."/>
            <person name="Berry K."/>
            <person name="Grigoriev I."/>
            <person name="Chang Y."/>
            <person name="Spatafora J."/>
            <person name="Kasson M.T."/>
        </authorList>
    </citation>
    <scope>NUCLEOTIDE SEQUENCE</scope>
    <source>
        <strain evidence="9">NRRL A-21654</strain>
    </source>
</reference>
<dbReference type="AlphaFoldDB" id="A0A8H7BJM5"/>
<protein>
    <submittedName>
        <fullName evidence="9">Cytochrome P450-dit2</fullName>
    </submittedName>
</protein>
<dbReference type="Pfam" id="PF00067">
    <property type="entry name" value="p450"/>
    <property type="match status" value="1"/>
</dbReference>